<name>A0A5A9NPJ0_9TELE</name>
<dbReference type="AlphaFoldDB" id="A0A5A9NPJ0"/>
<evidence type="ECO:0000256" key="3">
    <source>
        <dbReference type="ARBA" id="ARBA00054560"/>
    </source>
</evidence>
<proteinExistence type="inferred from homology"/>
<feature type="domain" description="Pyrroline-5-carboxylate reductase catalytic N-terminal" evidence="5">
    <location>
        <begin position="69"/>
        <end position="154"/>
    </location>
</feature>
<dbReference type="InterPro" id="IPR028939">
    <property type="entry name" value="P5C_Rdtase_cat_N"/>
</dbReference>
<gene>
    <name evidence="6" type="ORF">E1301_Tti006291</name>
</gene>
<organism evidence="6 7">
    <name type="scientific">Triplophysa tibetana</name>
    <dbReference type="NCBI Taxonomy" id="1572043"/>
    <lineage>
        <taxon>Eukaryota</taxon>
        <taxon>Metazoa</taxon>
        <taxon>Chordata</taxon>
        <taxon>Craniata</taxon>
        <taxon>Vertebrata</taxon>
        <taxon>Euteleostomi</taxon>
        <taxon>Actinopterygii</taxon>
        <taxon>Neopterygii</taxon>
        <taxon>Teleostei</taxon>
        <taxon>Ostariophysi</taxon>
        <taxon>Cypriniformes</taxon>
        <taxon>Nemacheilidae</taxon>
        <taxon>Triplophysa</taxon>
    </lineage>
</organism>
<comment type="caution">
    <text evidence="6">The sequence shown here is derived from an EMBL/GenBank/DDBJ whole genome shotgun (WGS) entry which is preliminary data.</text>
</comment>
<dbReference type="Pfam" id="PF03807">
    <property type="entry name" value="F420_oxidored"/>
    <property type="match status" value="1"/>
</dbReference>
<protein>
    <recommendedName>
        <fullName evidence="4">NADP-dependent oxidoreductase domain-containing protein 1</fullName>
    </recommendedName>
</protein>
<dbReference type="Proteomes" id="UP000324632">
    <property type="component" value="Chromosome 15"/>
</dbReference>
<keyword evidence="2" id="KW-0560">Oxidoreductase</keyword>
<comment type="similarity">
    <text evidence="1">Belongs to the pyrroline-5-carboxylate reductase family.</text>
</comment>
<keyword evidence="7" id="KW-1185">Reference proteome</keyword>
<dbReference type="EMBL" id="SOYY01000015">
    <property type="protein sequence ID" value="KAA0711418.1"/>
    <property type="molecule type" value="Genomic_DNA"/>
</dbReference>
<evidence type="ECO:0000256" key="1">
    <source>
        <dbReference type="ARBA" id="ARBA00005525"/>
    </source>
</evidence>
<evidence type="ECO:0000313" key="6">
    <source>
        <dbReference type="EMBL" id="KAA0711418.1"/>
    </source>
</evidence>
<evidence type="ECO:0000256" key="4">
    <source>
        <dbReference type="ARBA" id="ARBA00072230"/>
    </source>
</evidence>
<dbReference type="PANTHER" id="PTHR11645:SF58">
    <property type="entry name" value="NADP-DEPENDENT OXIDOREDUCTASE DOMAIN-CONTAINING PROTEIN 1"/>
    <property type="match status" value="1"/>
</dbReference>
<dbReference type="SUPFAM" id="SSF51735">
    <property type="entry name" value="NAD(P)-binding Rossmann-fold domains"/>
    <property type="match status" value="1"/>
</dbReference>
<comment type="function">
    <text evidence="3">Probable oxidoreductase.</text>
</comment>
<dbReference type="GO" id="GO:0004735">
    <property type="term" value="F:pyrroline-5-carboxylate reductase activity"/>
    <property type="evidence" value="ECO:0007669"/>
    <property type="project" value="TreeGrafter"/>
</dbReference>
<evidence type="ECO:0000313" key="7">
    <source>
        <dbReference type="Proteomes" id="UP000324632"/>
    </source>
</evidence>
<dbReference type="GO" id="GO:0055129">
    <property type="term" value="P:L-proline biosynthetic process"/>
    <property type="evidence" value="ECO:0007669"/>
    <property type="project" value="TreeGrafter"/>
</dbReference>
<sequence length="287" mass="31438">MLENLNSLGFEAGLTEDEEECVCLRSRSVGLTVSGCAHAVFVCQLFSSLRKKSIFISENGSSSKTQHCVGILGGGNMGKQLAMVLLRVSSLEPRDINISTKRPETLEEITKMGIECYCDNIRLAKWADVLFLCVLPSHISQVCADLRSHLPTRCLVYSFPSAVPLNRLAVLLDHRFIIKPRYTFVSCGDVTKIWNLYSEVTAALRDNDVLAALVPLSMGGGLSLDKSWVSAVLYSLLNMCTAEKLGSHMALQLLNEMFKTRITGSNTFTVQSFVNSSSASALINSDE</sequence>
<reference evidence="6 7" key="1">
    <citation type="journal article" date="2019" name="Mol. Ecol. Resour.">
        <title>Chromosome-level genome assembly of Triplophysa tibetana, a fish adapted to the harsh high-altitude environment of the Tibetan Plateau.</title>
        <authorList>
            <person name="Yang X."/>
            <person name="Liu H."/>
            <person name="Ma Z."/>
            <person name="Zou Y."/>
            <person name="Zou M."/>
            <person name="Mao Y."/>
            <person name="Li X."/>
            <person name="Wang H."/>
            <person name="Chen T."/>
            <person name="Wang W."/>
            <person name="Yang R."/>
        </authorList>
    </citation>
    <scope>NUCLEOTIDE SEQUENCE [LARGE SCALE GENOMIC DNA]</scope>
    <source>
        <strain evidence="6">TTIB1903HZAU</strain>
        <tissue evidence="6">Muscle</tissue>
    </source>
</reference>
<accession>A0A5A9NPJ0</accession>
<dbReference type="Gene3D" id="3.40.50.720">
    <property type="entry name" value="NAD(P)-binding Rossmann-like Domain"/>
    <property type="match status" value="1"/>
</dbReference>
<evidence type="ECO:0000259" key="5">
    <source>
        <dbReference type="Pfam" id="PF03807"/>
    </source>
</evidence>
<dbReference type="FunFam" id="3.40.50.720:FF:000447">
    <property type="entry name" value="NADP dependent oxidoreductase domain containing 1"/>
    <property type="match status" value="1"/>
</dbReference>
<dbReference type="PANTHER" id="PTHR11645">
    <property type="entry name" value="PYRROLINE-5-CARBOXYLATE REDUCTASE"/>
    <property type="match status" value="1"/>
</dbReference>
<evidence type="ECO:0000256" key="2">
    <source>
        <dbReference type="ARBA" id="ARBA00023002"/>
    </source>
</evidence>
<dbReference type="InterPro" id="IPR036291">
    <property type="entry name" value="NAD(P)-bd_dom_sf"/>
</dbReference>